<feature type="transmembrane region" description="Helical" evidence="4">
    <location>
        <begin position="249"/>
        <end position="269"/>
    </location>
</feature>
<name>A0A6A4HVA7_9AGAR</name>
<feature type="domain" description="Major facilitator superfamily (MFS) profile" evidence="5">
    <location>
        <begin position="295"/>
        <end position="494"/>
    </location>
</feature>
<dbReference type="Pfam" id="PF07690">
    <property type="entry name" value="MFS_1"/>
    <property type="match status" value="1"/>
</dbReference>
<evidence type="ECO:0000256" key="1">
    <source>
        <dbReference type="ARBA" id="ARBA00004141"/>
    </source>
</evidence>
<comment type="similarity">
    <text evidence="2">Belongs to the major facilitator superfamily. Monocarboxylate porter (TC 2.A.1.13) family.</text>
</comment>
<dbReference type="PANTHER" id="PTHR11360">
    <property type="entry name" value="MONOCARBOXYLATE TRANSPORTER"/>
    <property type="match status" value="1"/>
</dbReference>
<feature type="transmembrane region" description="Helical" evidence="4">
    <location>
        <begin position="90"/>
        <end position="111"/>
    </location>
</feature>
<dbReference type="OrthoDB" id="6509908at2759"/>
<dbReference type="GO" id="GO:0016020">
    <property type="term" value="C:membrane"/>
    <property type="evidence" value="ECO:0007669"/>
    <property type="project" value="UniProtKB-SubCell"/>
</dbReference>
<keyword evidence="4" id="KW-0812">Transmembrane</keyword>
<dbReference type="InterPro" id="IPR020846">
    <property type="entry name" value="MFS_dom"/>
</dbReference>
<feature type="transmembrane region" description="Helical" evidence="4">
    <location>
        <begin position="385"/>
        <end position="408"/>
    </location>
</feature>
<protein>
    <submittedName>
        <fullName evidence="6">MFS general substrate transporter</fullName>
    </submittedName>
</protein>
<dbReference type="Gene3D" id="1.20.1250.20">
    <property type="entry name" value="MFS general substrate transporter like domains"/>
    <property type="match status" value="2"/>
</dbReference>
<feature type="transmembrane region" description="Helical" evidence="4">
    <location>
        <begin position="296"/>
        <end position="318"/>
    </location>
</feature>
<sequence length="494" mass="53610">MPFQTHRTSIIFEETIPDHTLSDTSGSESHRDLAIDSPKPSSGSLDEKDTVKASASEEKVVGEVEEALNDGPLPSTTLSDSETPDEGFRAWMVVFGAMCTTFATFGYVNAWGVFQEYYEQNTLSRSSPSDIAWIGSIQYAFVFLPGLPMGRLFDLGYFRSIVIPASAILILATFLIPECKRYWQFLLCQGVITGLACGVFFGPVTAILSMWFKRRRGLALGLFATGSSIGGTVVPIVVRNLIPKVGFAWTVRIVGFILLAFLILANFALKRRTPPAPTSKGIFNLRMFKQFRSPAFTIYCISTFFVYLGFYTLLTYVSVTATSMGVSESFSFYLVSIANASGGVGRIGAGFLADKFGAMNLLIPFTALTGVMTCIWPFVESTSTLIVVVVVYGLSSGSYGSIVSIPVIETGEPGDTNYDLGRRIGLLTMFLATGGLLGPPISGIVFRELGVGSMGIYAGCMIILGVLIMCIPRYLVLNARRRRGKPSGWMSSKV</sequence>
<evidence type="ECO:0000256" key="3">
    <source>
        <dbReference type="SAM" id="MobiDB-lite"/>
    </source>
</evidence>
<feature type="transmembrane region" description="Helical" evidence="4">
    <location>
        <begin position="420"/>
        <end position="442"/>
    </location>
</feature>
<feature type="transmembrane region" description="Helical" evidence="4">
    <location>
        <begin position="361"/>
        <end position="379"/>
    </location>
</feature>
<feature type="compositionally biased region" description="Basic and acidic residues" evidence="3">
    <location>
        <begin position="45"/>
        <end position="59"/>
    </location>
</feature>
<keyword evidence="4" id="KW-0472">Membrane</keyword>
<accession>A0A6A4HVA7</accession>
<reference evidence="6" key="1">
    <citation type="journal article" date="2019" name="Environ. Microbiol.">
        <title>Fungal ecological strategies reflected in gene transcription - a case study of two litter decomposers.</title>
        <authorList>
            <person name="Barbi F."/>
            <person name="Kohler A."/>
            <person name="Barry K."/>
            <person name="Baskaran P."/>
            <person name="Daum C."/>
            <person name="Fauchery L."/>
            <person name="Ihrmark K."/>
            <person name="Kuo A."/>
            <person name="LaButti K."/>
            <person name="Lipzen A."/>
            <person name="Morin E."/>
            <person name="Grigoriev I.V."/>
            <person name="Henrissat B."/>
            <person name="Lindahl B."/>
            <person name="Martin F."/>
        </authorList>
    </citation>
    <scope>NUCLEOTIDE SEQUENCE</scope>
    <source>
        <strain evidence="6">JB14</strain>
    </source>
</reference>
<keyword evidence="4" id="KW-1133">Transmembrane helix</keyword>
<evidence type="ECO:0000256" key="2">
    <source>
        <dbReference type="ARBA" id="ARBA00006727"/>
    </source>
</evidence>
<dbReference type="InterPro" id="IPR050327">
    <property type="entry name" value="Proton-linked_MCT"/>
</dbReference>
<evidence type="ECO:0000259" key="5">
    <source>
        <dbReference type="PROSITE" id="PS50850"/>
    </source>
</evidence>
<dbReference type="PANTHER" id="PTHR11360:SF234">
    <property type="entry name" value="MFS-TYPE TRANSPORTER DBAD-RELATED"/>
    <property type="match status" value="1"/>
</dbReference>
<dbReference type="InterPro" id="IPR011701">
    <property type="entry name" value="MFS"/>
</dbReference>
<evidence type="ECO:0000313" key="6">
    <source>
        <dbReference type="EMBL" id="KAE9402399.1"/>
    </source>
</evidence>
<dbReference type="EMBL" id="ML769435">
    <property type="protein sequence ID" value="KAE9402399.1"/>
    <property type="molecule type" value="Genomic_DNA"/>
</dbReference>
<gene>
    <name evidence="6" type="ORF">BT96DRAFT_855733</name>
</gene>
<feature type="region of interest" description="Disordered" evidence="3">
    <location>
        <begin position="1"/>
        <end position="59"/>
    </location>
</feature>
<feature type="transmembrane region" description="Helical" evidence="4">
    <location>
        <begin position="330"/>
        <end position="349"/>
    </location>
</feature>
<keyword evidence="7" id="KW-1185">Reference proteome</keyword>
<evidence type="ECO:0000256" key="4">
    <source>
        <dbReference type="SAM" id="Phobius"/>
    </source>
</evidence>
<feature type="transmembrane region" description="Helical" evidence="4">
    <location>
        <begin position="157"/>
        <end position="176"/>
    </location>
</feature>
<feature type="transmembrane region" description="Helical" evidence="4">
    <location>
        <begin position="454"/>
        <end position="476"/>
    </location>
</feature>
<evidence type="ECO:0000313" key="7">
    <source>
        <dbReference type="Proteomes" id="UP000799118"/>
    </source>
</evidence>
<dbReference type="PROSITE" id="PS50850">
    <property type="entry name" value="MFS"/>
    <property type="match status" value="1"/>
</dbReference>
<dbReference type="Proteomes" id="UP000799118">
    <property type="component" value="Unassembled WGS sequence"/>
</dbReference>
<feature type="transmembrane region" description="Helical" evidence="4">
    <location>
        <begin position="131"/>
        <end position="150"/>
    </location>
</feature>
<proteinExistence type="inferred from homology"/>
<dbReference type="SUPFAM" id="SSF103473">
    <property type="entry name" value="MFS general substrate transporter"/>
    <property type="match status" value="1"/>
</dbReference>
<feature type="transmembrane region" description="Helical" evidence="4">
    <location>
        <begin position="218"/>
        <end position="237"/>
    </location>
</feature>
<organism evidence="6 7">
    <name type="scientific">Gymnopus androsaceus JB14</name>
    <dbReference type="NCBI Taxonomy" id="1447944"/>
    <lineage>
        <taxon>Eukaryota</taxon>
        <taxon>Fungi</taxon>
        <taxon>Dikarya</taxon>
        <taxon>Basidiomycota</taxon>
        <taxon>Agaricomycotina</taxon>
        <taxon>Agaricomycetes</taxon>
        <taxon>Agaricomycetidae</taxon>
        <taxon>Agaricales</taxon>
        <taxon>Marasmiineae</taxon>
        <taxon>Omphalotaceae</taxon>
        <taxon>Gymnopus</taxon>
    </lineage>
</organism>
<feature type="transmembrane region" description="Helical" evidence="4">
    <location>
        <begin position="182"/>
        <end position="211"/>
    </location>
</feature>
<comment type="subcellular location">
    <subcellularLocation>
        <location evidence="1">Membrane</location>
        <topology evidence="1">Multi-pass membrane protein</topology>
    </subcellularLocation>
</comment>
<dbReference type="AlphaFoldDB" id="A0A6A4HVA7"/>
<dbReference type="GO" id="GO:0022857">
    <property type="term" value="F:transmembrane transporter activity"/>
    <property type="evidence" value="ECO:0007669"/>
    <property type="project" value="InterPro"/>
</dbReference>
<dbReference type="InterPro" id="IPR036259">
    <property type="entry name" value="MFS_trans_sf"/>
</dbReference>